<evidence type="ECO:0000256" key="2">
    <source>
        <dbReference type="SAM" id="SignalP"/>
    </source>
</evidence>
<dbReference type="EMBL" id="FOXS01000002">
    <property type="protein sequence ID" value="SFQ39242.1"/>
    <property type="molecule type" value="Genomic_DNA"/>
</dbReference>
<dbReference type="Proteomes" id="UP000199029">
    <property type="component" value="Unassembled WGS sequence"/>
</dbReference>
<reference evidence="4" key="1">
    <citation type="submission" date="2016-10" db="EMBL/GenBank/DDBJ databases">
        <authorList>
            <person name="Varghese N."/>
            <person name="Submissions S."/>
        </authorList>
    </citation>
    <scope>NUCLEOTIDE SEQUENCE [LARGE SCALE GENOMIC DNA]</scope>
    <source>
        <strain evidence="4">OR362-8,ATCC BAA-1266,JCM 13504</strain>
    </source>
</reference>
<feature type="signal peptide" evidence="2">
    <location>
        <begin position="1"/>
        <end position="25"/>
    </location>
</feature>
<accession>A0A1I5Y4S8</accession>
<protein>
    <recommendedName>
        <fullName evidence="5">VPEID-CTERM protein sorting domain-containing protein</fullName>
    </recommendedName>
</protein>
<keyword evidence="2" id="KW-0732">Signal</keyword>
<dbReference type="AlphaFoldDB" id="A0A1I5Y4S8"/>
<dbReference type="InterPro" id="IPR058207">
    <property type="entry name" value="PID_CTERM"/>
</dbReference>
<feature type="chain" id="PRO_5011624885" description="VPEID-CTERM protein sorting domain-containing protein" evidence="2">
    <location>
        <begin position="26"/>
        <end position="73"/>
    </location>
</feature>
<evidence type="ECO:0000313" key="4">
    <source>
        <dbReference type="Proteomes" id="UP000199029"/>
    </source>
</evidence>
<keyword evidence="4" id="KW-1185">Reference proteome</keyword>
<evidence type="ECO:0000313" key="3">
    <source>
        <dbReference type="EMBL" id="SFQ39242.1"/>
    </source>
</evidence>
<feature type="transmembrane region" description="Helical" evidence="1">
    <location>
        <begin position="45"/>
        <end position="63"/>
    </location>
</feature>
<dbReference type="NCBIfam" id="NF046080">
    <property type="entry name" value="PID_CTERM"/>
    <property type="match status" value="1"/>
</dbReference>
<name>A0A1I5Y4S8_HYMAR</name>
<keyword evidence="1" id="KW-0812">Transmembrane</keyword>
<organism evidence="3 4">
    <name type="scientific">Hymenobacter arizonensis</name>
    <name type="common">Siccationidurans arizonensis</name>
    <dbReference type="NCBI Taxonomy" id="1227077"/>
    <lineage>
        <taxon>Bacteria</taxon>
        <taxon>Pseudomonadati</taxon>
        <taxon>Bacteroidota</taxon>
        <taxon>Cytophagia</taxon>
        <taxon>Cytophagales</taxon>
        <taxon>Hymenobacteraceae</taxon>
        <taxon>Hymenobacter</taxon>
    </lineage>
</organism>
<proteinExistence type="predicted"/>
<sequence length="73" mass="7478">MKSFLLNNLLPSLFLVLVATAVAVAQPGSGGPEPGGTTPTNPTEIPIDGGISLLLAGGIAYGAKHLRNRRRKA</sequence>
<keyword evidence="1" id="KW-1133">Transmembrane helix</keyword>
<dbReference type="RefSeq" id="WP_092672438.1">
    <property type="nucleotide sequence ID" value="NZ_FOXS01000002.1"/>
</dbReference>
<dbReference type="STRING" id="1227077.SAMN04515668_2229"/>
<keyword evidence="1" id="KW-0472">Membrane</keyword>
<evidence type="ECO:0000256" key="1">
    <source>
        <dbReference type="SAM" id="Phobius"/>
    </source>
</evidence>
<gene>
    <name evidence="3" type="ORF">SAMN04515668_2229</name>
</gene>
<evidence type="ECO:0008006" key="5">
    <source>
        <dbReference type="Google" id="ProtNLM"/>
    </source>
</evidence>